<comment type="caution">
    <text evidence="3">The sequence shown here is derived from an EMBL/GenBank/DDBJ whole genome shotgun (WGS) entry which is preliminary data.</text>
</comment>
<organism evidence="3 4">
    <name type="scientific">Gnathostoma spinigerum</name>
    <dbReference type="NCBI Taxonomy" id="75299"/>
    <lineage>
        <taxon>Eukaryota</taxon>
        <taxon>Metazoa</taxon>
        <taxon>Ecdysozoa</taxon>
        <taxon>Nematoda</taxon>
        <taxon>Chromadorea</taxon>
        <taxon>Rhabditida</taxon>
        <taxon>Spirurina</taxon>
        <taxon>Gnathostomatomorpha</taxon>
        <taxon>Gnathostomatoidea</taxon>
        <taxon>Gnathostomatidae</taxon>
        <taxon>Gnathostoma</taxon>
    </lineage>
</organism>
<dbReference type="PANTHER" id="PTHR43561">
    <property type="match status" value="1"/>
</dbReference>
<sequence length="83" mass="9185">MRLVENGDATVADIDIAMKLGAGHPMGPLQLCDYIGLDTIKYVVDGWHLESPNDNRFEPCALLDNLVKEGKLGKKSGEGFYRY</sequence>
<name>A0ABD6EYH4_9BILA</name>
<dbReference type="Proteomes" id="UP001608902">
    <property type="component" value="Unassembled WGS sequence"/>
</dbReference>
<dbReference type="Gene3D" id="1.10.1040.10">
    <property type="entry name" value="N-(1-d-carboxylethyl)-l-norvaline Dehydrogenase, domain 2"/>
    <property type="match status" value="1"/>
</dbReference>
<dbReference type="InterPro" id="IPR006108">
    <property type="entry name" value="3HC_DH_C"/>
</dbReference>
<dbReference type="PANTHER" id="PTHR43561:SF3">
    <property type="entry name" value="HYDROXYACYL-COENZYME A DEHYDROGENASE, MITOCHONDRIAL"/>
    <property type="match status" value="1"/>
</dbReference>
<evidence type="ECO:0000259" key="2">
    <source>
        <dbReference type="Pfam" id="PF00725"/>
    </source>
</evidence>
<evidence type="ECO:0000313" key="4">
    <source>
        <dbReference type="Proteomes" id="UP001608902"/>
    </source>
</evidence>
<keyword evidence="1" id="KW-0520">NAD</keyword>
<dbReference type="InterPro" id="IPR013328">
    <property type="entry name" value="6PGD_dom2"/>
</dbReference>
<protein>
    <recommendedName>
        <fullName evidence="2">3-hydroxyacyl-CoA dehydrogenase C-terminal domain-containing protein</fullName>
    </recommendedName>
</protein>
<proteinExistence type="predicted"/>
<feature type="domain" description="3-hydroxyacyl-CoA dehydrogenase C-terminal" evidence="2">
    <location>
        <begin position="1"/>
        <end position="83"/>
    </location>
</feature>
<dbReference type="Pfam" id="PF00725">
    <property type="entry name" value="3HCDH"/>
    <property type="match status" value="1"/>
</dbReference>
<dbReference type="InterPro" id="IPR008927">
    <property type="entry name" value="6-PGluconate_DH-like_C_sf"/>
</dbReference>
<dbReference type="AlphaFoldDB" id="A0ABD6EYH4"/>
<evidence type="ECO:0000256" key="1">
    <source>
        <dbReference type="ARBA" id="ARBA00023027"/>
    </source>
</evidence>
<keyword evidence="4" id="KW-1185">Reference proteome</keyword>
<reference evidence="3 4" key="1">
    <citation type="submission" date="2024-08" db="EMBL/GenBank/DDBJ databases">
        <title>Gnathostoma spinigerum genome.</title>
        <authorList>
            <person name="Gonzalez-Bertolin B."/>
            <person name="Monzon S."/>
            <person name="Zaballos A."/>
            <person name="Jimenez P."/>
            <person name="Dekumyoy P."/>
            <person name="Varona S."/>
            <person name="Cuesta I."/>
            <person name="Sumanam S."/>
            <person name="Adisakwattana P."/>
            <person name="Gasser R.B."/>
            <person name="Hernandez-Gonzalez A."/>
            <person name="Young N.D."/>
            <person name="Perteguer M.J."/>
        </authorList>
    </citation>
    <scope>NUCLEOTIDE SEQUENCE [LARGE SCALE GENOMIC DNA]</scope>
    <source>
        <strain evidence="3">AL3</strain>
        <tissue evidence="3">Liver</tissue>
    </source>
</reference>
<dbReference type="EMBL" id="JBGFUD010017307">
    <property type="protein sequence ID" value="MFH4984406.1"/>
    <property type="molecule type" value="Genomic_DNA"/>
</dbReference>
<evidence type="ECO:0000313" key="3">
    <source>
        <dbReference type="EMBL" id="MFH4984406.1"/>
    </source>
</evidence>
<gene>
    <name evidence="3" type="ORF">AB6A40_011115</name>
</gene>
<dbReference type="SUPFAM" id="SSF48179">
    <property type="entry name" value="6-phosphogluconate dehydrogenase C-terminal domain-like"/>
    <property type="match status" value="1"/>
</dbReference>
<accession>A0ABD6EYH4</accession>
<dbReference type="InterPro" id="IPR052242">
    <property type="entry name" value="Mito_3-hydroxyacyl-CoA_DH"/>
</dbReference>